<dbReference type="AlphaFoldDB" id="A0A0G4EXQ4"/>
<keyword evidence="3" id="KW-1185">Reference proteome</keyword>
<dbReference type="SUPFAM" id="SSF48452">
    <property type="entry name" value="TPR-like"/>
    <property type="match status" value="1"/>
</dbReference>
<evidence type="ECO:0000256" key="1">
    <source>
        <dbReference type="SAM" id="MobiDB-lite"/>
    </source>
</evidence>
<dbReference type="PANTHER" id="PTHR10098:SF108">
    <property type="entry name" value="TETRATRICOPEPTIDE REPEAT PROTEIN 28"/>
    <property type="match status" value="1"/>
</dbReference>
<dbReference type="VEuPathDB" id="CryptoDB:Vbra_21028"/>
<dbReference type="OMA" id="DECDIYT"/>
<dbReference type="InterPro" id="IPR011990">
    <property type="entry name" value="TPR-like_helical_dom_sf"/>
</dbReference>
<dbReference type="Gene3D" id="1.25.40.10">
    <property type="entry name" value="Tetratricopeptide repeat domain"/>
    <property type="match status" value="2"/>
</dbReference>
<dbReference type="OrthoDB" id="286233at2759"/>
<dbReference type="Pfam" id="PF13181">
    <property type="entry name" value="TPR_8"/>
    <property type="match status" value="2"/>
</dbReference>
<dbReference type="Proteomes" id="UP000041254">
    <property type="component" value="Unassembled WGS sequence"/>
</dbReference>
<feature type="region of interest" description="Disordered" evidence="1">
    <location>
        <begin position="25"/>
        <end position="60"/>
    </location>
</feature>
<feature type="region of interest" description="Disordered" evidence="1">
    <location>
        <begin position="102"/>
        <end position="170"/>
    </location>
</feature>
<dbReference type="InterPro" id="IPR019734">
    <property type="entry name" value="TPR_rpt"/>
</dbReference>
<evidence type="ECO:0000313" key="2">
    <source>
        <dbReference type="EMBL" id="CEM03180.1"/>
    </source>
</evidence>
<proteinExistence type="predicted"/>
<feature type="compositionally biased region" description="Polar residues" evidence="1">
    <location>
        <begin position="115"/>
        <end position="134"/>
    </location>
</feature>
<organism evidence="2 3">
    <name type="scientific">Vitrella brassicaformis (strain CCMP3155)</name>
    <dbReference type="NCBI Taxonomy" id="1169540"/>
    <lineage>
        <taxon>Eukaryota</taxon>
        <taxon>Sar</taxon>
        <taxon>Alveolata</taxon>
        <taxon>Colpodellida</taxon>
        <taxon>Vitrellaceae</taxon>
        <taxon>Vitrella</taxon>
    </lineage>
</organism>
<dbReference type="PANTHER" id="PTHR10098">
    <property type="entry name" value="RAPSYN-RELATED"/>
    <property type="match status" value="1"/>
</dbReference>
<dbReference type="STRING" id="1169540.A0A0G4EXQ4"/>
<dbReference type="PhylomeDB" id="A0A0G4EXQ4"/>
<dbReference type="InParanoid" id="A0A0G4EXQ4"/>
<dbReference type="EMBL" id="CDMY01000336">
    <property type="protein sequence ID" value="CEM03180.1"/>
    <property type="molecule type" value="Genomic_DNA"/>
</dbReference>
<name>A0A0G4EXQ4_VITBC</name>
<evidence type="ECO:0000313" key="3">
    <source>
        <dbReference type="Proteomes" id="UP000041254"/>
    </source>
</evidence>
<accession>A0A0G4EXQ4</accession>
<reference evidence="2 3" key="1">
    <citation type="submission" date="2014-11" db="EMBL/GenBank/DDBJ databases">
        <authorList>
            <person name="Zhu J."/>
            <person name="Qi W."/>
            <person name="Song R."/>
        </authorList>
    </citation>
    <scope>NUCLEOTIDE SEQUENCE [LARGE SCALE GENOMIC DNA]</scope>
</reference>
<sequence>MSSRASRRPVRQAIALNTHLVSGLRSLQESPVAGVRPRRPRSVPPRPRPKPEEAIGLDVDADDSDECDIYTPARVTITRAIQSGRLRNALDVSRVPALKCTTSLPSRTRGPPETSFYNPHSRNTLIRRSQQGSKASHRGPAAQQRPPSPSRPPTGRRPVSPGSIGAPLQTLRPQRIELPTYLNIPARRPERETCPPEERLWSMKKLGDLELLAFACLRANRIKEEGRAYFAAAVLRDNMQQYRKAIALYTSFLRICRECRDTQGCGLAYHCLGVDHQLLAEKLLVGVSQDEGGGVDRSGRVTTAPGPGAGSNAYRNALKKAILFHNKHRETADSVGRFVAHLNMGIAYRDLGDTASARTNFQHALKYAHHLSSMEGQCVAIGNLGLTEPAPWGAGTAAQMRPVIEKYLSMAAHLKREDASSVAYQRLGQMAASEGDYTSSCDYYAKALDAALRTGDKEAEQTSHIHLGVAAARANLQEHFTRLLQQTSTSTAIPIPSHQDNA</sequence>
<dbReference type="SMART" id="SM00028">
    <property type="entry name" value="TPR"/>
    <property type="match status" value="3"/>
</dbReference>
<gene>
    <name evidence="2" type="ORF">Vbra_21028</name>
</gene>
<protein>
    <recommendedName>
        <fullName evidence="4">MalT-like TPR region domain-containing protein</fullName>
    </recommendedName>
</protein>
<evidence type="ECO:0008006" key="4">
    <source>
        <dbReference type="Google" id="ProtNLM"/>
    </source>
</evidence>